<dbReference type="AlphaFoldDB" id="A0A4R2BFY9"/>
<keyword evidence="7" id="KW-0472">Membrane</keyword>
<protein>
    <submittedName>
        <fullName evidence="9">Phosphonate transport system ATP-binding protein</fullName>
    </submittedName>
</protein>
<dbReference type="PROSITE" id="PS50893">
    <property type="entry name" value="ABC_TRANSPORTER_2"/>
    <property type="match status" value="1"/>
</dbReference>
<dbReference type="InterPro" id="IPR012693">
    <property type="entry name" value="ABC_transpr_PhnC"/>
</dbReference>
<dbReference type="Gene3D" id="3.40.50.300">
    <property type="entry name" value="P-loop containing nucleotide triphosphate hydrolases"/>
    <property type="match status" value="1"/>
</dbReference>
<keyword evidence="10" id="KW-1185">Reference proteome</keyword>
<keyword evidence="3" id="KW-0547">Nucleotide-binding</keyword>
<dbReference type="Proteomes" id="UP000295689">
    <property type="component" value="Unassembled WGS sequence"/>
</dbReference>
<organism evidence="9 10">
    <name type="scientific">Mesobacillus foraminis</name>
    <dbReference type="NCBI Taxonomy" id="279826"/>
    <lineage>
        <taxon>Bacteria</taxon>
        <taxon>Bacillati</taxon>
        <taxon>Bacillota</taxon>
        <taxon>Bacilli</taxon>
        <taxon>Bacillales</taxon>
        <taxon>Bacillaceae</taxon>
        <taxon>Mesobacillus</taxon>
    </lineage>
</organism>
<dbReference type="InterPro" id="IPR050086">
    <property type="entry name" value="MetN_ABC_transporter-like"/>
</dbReference>
<keyword evidence="6" id="KW-1278">Translocase</keyword>
<evidence type="ECO:0000256" key="3">
    <source>
        <dbReference type="ARBA" id="ARBA00022741"/>
    </source>
</evidence>
<evidence type="ECO:0000256" key="5">
    <source>
        <dbReference type="ARBA" id="ARBA00022885"/>
    </source>
</evidence>
<keyword evidence="2" id="KW-1003">Cell membrane</keyword>
<sequence>MSKNNIIEVNQISKHYERKIALSSLSFVVEKGEMVALIGPSGAGKTTLLNTLAAIIEPDSGEILIDGLDLRKITNQKTRARKIGIIRQQFDLVGQLAVIHNVLAGRLSEWGFVKSFISLLFPQDKQTAISALERVGLPDKTYERTSKLSGGEQQRVALARLLVQRPEIILADEPVASLDPARAEDILETLTRLAREEGQTVIASLHSVEYAKRYFTRLIALKNGEILFDLPVEKVTDELLKELYQLKELDQNALV</sequence>
<dbReference type="InterPro" id="IPR017871">
    <property type="entry name" value="ABC_transporter-like_CS"/>
</dbReference>
<evidence type="ECO:0000313" key="9">
    <source>
        <dbReference type="EMBL" id="TCN25938.1"/>
    </source>
</evidence>
<dbReference type="InterPro" id="IPR003593">
    <property type="entry name" value="AAA+_ATPase"/>
</dbReference>
<dbReference type="RefSeq" id="WP_132003901.1">
    <property type="nucleotide sequence ID" value="NZ_JABUHM010000009.1"/>
</dbReference>
<evidence type="ECO:0000259" key="8">
    <source>
        <dbReference type="PROSITE" id="PS50893"/>
    </source>
</evidence>
<evidence type="ECO:0000256" key="6">
    <source>
        <dbReference type="ARBA" id="ARBA00022967"/>
    </source>
</evidence>
<keyword evidence="1" id="KW-0813">Transport</keyword>
<dbReference type="CDD" id="cd03256">
    <property type="entry name" value="ABC_PhnC_transporter"/>
    <property type="match status" value="1"/>
</dbReference>
<dbReference type="GO" id="GO:0016887">
    <property type="term" value="F:ATP hydrolysis activity"/>
    <property type="evidence" value="ECO:0007669"/>
    <property type="project" value="InterPro"/>
</dbReference>
<comment type="caution">
    <text evidence="9">The sequence shown here is derived from an EMBL/GenBank/DDBJ whole genome shotgun (WGS) entry which is preliminary data.</text>
</comment>
<accession>A0A4R2BFY9</accession>
<dbReference type="PANTHER" id="PTHR43166">
    <property type="entry name" value="AMINO ACID IMPORT ATP-BINDING PROTEIN"/>
    <property type="match status" value="1"/>
</dbReference>
<dbReference type="EMBL" id="SLVV01000004">
    <property type="protein sequence ID" value="TCN25938.1"/>
    <property type="molecule type" value="Genomic_DNA"/>
</dbReference>
<keyword evidence="5" id="KW-0918">Phosphonate transport</keyword>
<dbReference type="PANTHER" id="PTHR43166:SF6">
    <property type="entry name" value="PHOSPHONATES IMPORT ATP-BINDING PROTEIN PHNC"/>
    <property type="match status" value="1"/>
</dbReference>
<evidence type="ECO:0000256" key="2">
    <source>
        <dbReference type="ARBA" id="ARBA00022475"/>
    </source>
</evidence>
<dbReference type="GO" id="GO:0015416">
    <property type="term" value="F:ABC-type phosphonate transporter activity"/>
    <property type="evidence" value="ECO:0007669"/>
    <property type="project" value="InterPro"/>
</dbReference>
<keyword evidence="4 9" id="KW-0067">ATP-binding</keyword>
<gene>
    <name evidence="9" type="ORF">EV146_10445</name>
</gene>
<evidence type="ECO:0000256" key="4">
    <source>
        <dbReference type="ARBA" id="ARBA00022840"/>
    </source>
</evidence>
<dbReference type="GO" id="GO:0005524">
    <property type="term" value="F:ATP binding"/>
    <property type="evidence" value="ECO:0007669"/>
    <property type="project" value="UniProtKB-KW"/>
</dbReference>
<dbReference type="NCBIfam" id="TIGR02315">
    <property type="entry name" value="ABC_phnC"/>
    <property type="match status" value="1"/>
</dbReference>
<dbReference type="GO" id="GO:0016020">
    <property type="term" value="C:membrane"/>
    <property type="evidence" value="ECO:0007669"/>
    <property type="project" value="InterPro"/>
</dbReference>
<evidence type="ECO:0000256" key="7">
    <source>
        <dbReference type="ARBA" id="ARBA00023136"/>
    </source>
</evidence>
<dbReference type="InterPro" id="IPR027417">
    <property type="entry name" value="P-loop_NTPase"/>
</dbReference>
<name>A0A4R2BFY9_9BACI</name>
<dbReference type="SMART" id="SM00382">
    <property type="entry name" value="AAA"/>
    <property type="match status" value="1"/>
</dbReference>
<evidence type="ECO:0000313" key="10">
    <source>
        <dbReference type="Proteomes" id="UP000295689"/>
    </source>
</evidence>
<reference evidence="9 10" key="1">
    <citation type="journal article" date="2015" name="Stand. Genomic Sci.">
        <title>Genomic Encyclopedia of Bacterial and Archaeal Type Strains, Phase III: the genomes of soil and plant-associated and newly described type strains.</title>
        <authorList>
            <person name="Whitman W.B."/>
            <person name="Woyke T."/>
            <person name="Klenk H.P."/>
            <person name="Zhou Y."/>
            <person name="Lilburn T.G."/>
            <person name="Beck B.J."/>
            <person name="De Vos P."/>
            <person name="Vandamme P."/>
            <person name="Eisen J.A."/>
            <person name="Garrity G."/>
            <person name="Hugenholtz P."/>
            <person name="Kyrpides N.C."/>
        </authorList>
    </citation>
    <scope>NUCLEOTIDE SEQUENCE [LARGE SCALE GENOMIC DNA]</scope>
    <source>
        <strain evidence="9 10">CV53</strain>
    </source>
</reference>
<evidence type="ECO:0000256" key="1">
    <source>
        <dbReference type="ARBA" id="ARBA00022448"/>
    </source>
</evidence>
<dbReference type="InterPro" id="IPR003439">
    <property type="entry name" value="ABC_transporter-like_ATP-bd"/>
</dbReference>
<dbReference type="SUPFAM" id="SSF52540">
    <property type="entry name" value="P-loop containing nucleoside triphosphate hydrolases"/>
    <property type="match status" value="1"/>
</dbReference>
<feature type="domain" description="ABC transporter" evidence="8">
    <location>
        <begin position="7"/>
        <end position="248"/>
    </location>
</feature>
<dbReference type="Pfam" id="PF00005">
    <property type="entry name" value="ABC_tran"/>
    <property type="match status" value="1"/>
</dbReference>
<dbReference type="PROSITE" id="PS00211">
    <property type="entry name" value="ABC_TRANSPORTER_1"/>
    <property type="match status" value="1"/>
</dbReference>
<proteinExistence type="predicted"/>